<dbReference type="AlphaFoldDB" id="A0AAV7V2Z8"/>
<sequence length="110" mass="11593">MALHSSALRSKYGTGLTIILSRVREKGPNSSDNAEPGRVAGPRNSVAPTHDETYLEPRQAMEAVACLSGTSMGSPSRAVDDSEPDSLSRDSGDSSLHMPHVMPGTSDDII</sequence>
<feature type="region of interest" description="Disordered" evidence="1">
    <location>
        <begin position="67"/>
        <end position="110"/>
    </location>
</feature>
<protein>
    <submittedName>
        <fullName evidence="2">Uncharacterized protein</fullName>
    </submittedName>
</protein>
<name>A0AAV7V2Z8_PLEWA</name>
<evidence type="ECO:0000256" key="1">
    <source>
        <dbReference type="SAM" id="MobiDB-lite"/>
    </source>
</evidence>
<evidence type="ECO:0000313" key="2">
    <source>
        <dbReference type="EMBL" id="KAJ1195613.1"/>
    </source>
</evidence>
<evidence type="ECO:0000313" key="3">
    <source>
        <dbReference type="Proteomes" id="UP001066276"/>
    </source>
</evidence>
<organism evidence="2 3">
    <name type="scientific">Pleurodeles waltl</name>
    <name type="common">Iberian ribbed newt</name>
    <dbReference type="NCBI Taxonomy" id="8319"/>
    <lineage>
        <taxon>Eukaryota</taxon>
        <taxon>Metazoa</taxon>
        <taxon>Chordata</taxon>
        <taxon>Craniata</taxon>
        <taxon>Vertebrata</taxon>
        <taxon>Euteleostomi</taxon>
        <taxon>Amphibia</taxon>
        <taxon>Batrachia</taxon>
        <taxon>Caudata</taxon>
        <taxon>Salamandroidea</taxon>
        <taxon>Salamandridae</taxon>
        <taxon>Pleurodelinae</taxon>
        <taxon>Pleurodeles</taxon>
    </lineage>
</organism>
<feature type="region of interest" description="Disordered" evidence="1">
    <location>
        <begin position="22"/>
        <end position="53"/>
    </location>
</feature>
<gene>
    <name evidence="2" type="ORF">NDU88_004890</name>
</gene>
<dbReference type="EMBL" id="JANPWB010000004">
    <property type="protein sequence ID" value="KAJ1195613.1"/>
    <property type="molecule type" value="Genomic_DNA"/>
</dbReference>
<comment type="caution">
    <text evidence="2">The sequence shown here is derived from an EMBL/GenBank/DDBJ whole genome shotgun (WGS) entry which is preliminary data.</text>
</comment>
<keyword evidence="3" id="KW-1185">Reference proteome</keyword>
<dbReference type="Proteomes" id="UP001066276">
    <property type="component" value="Chromosome 2_2"/>
</dbReference>
<accession>A0AAV7V2Z8</accession>
<reference evidence="2" key="1">
    <citation type="journal article" date="2022" name="bioRxiv">
        <title>Sequencing and chromosome-scale assembly of the giantPleurodeles waltlgenome.</title>
        <authorList>
            <person name="Brown T."/>
            <person name="Elewa A."/>
            <person name="Iarovenko S."/>
            <person name="Subramanian E."/>
            <person name="Araus A.J."/>
            <person name="Petzold A."/>
            <person name="Susuki M."/>
            <person name="Suzuki K.-i.T."/>
            <person name="Hayashi T."/>
            <person name="Toyoda A."/>
            <person name="Oliveira C."/>
            <person name="Osipova E."/>
            <person name="Leigh N.D."/>
            <person name="Simon A."/>
            <person name="Yun M.H."/>
        </authorList>
    </citation>
    <scope>NUCLEOTIDE SEQUENCE</scope>
    <source>
        <strain evidence="2">20211129_DDA</strain>
        <tissue evidence="2">Liver</tissue>
    </source>
</reference>
<proteinExistence type="predicted"/>